<keyword evidence="5" id="KW-0804">Transcription</keyword>
<dbReference type="Proteomes" id="UP000243459">
    <property type="component" value="Chromosome 1"/>
</dbReference>
<dbReference type="SUPFAM" id="SSF109905">
    <property type="entry name" value="Surp module (SWAP domain)"/>
    <property type="match status" value="1"/>
</dbReference>
<dbReference type="SMART" id="SM01141">
    <property type="entry name" value="DRY_EERY"/>
    <property type="match status" value="1"/>
</dbReference>
<feature type="region of interest" description="Disordered" evidence="7">
    <location>
        <begin position="81"/>
        <end position="104"/>
    </location>
</feature>
<dbReference type="InterPro" id="IPR019147">
    <property type="entry name" value="SWAP_N_domain"/>
</dbReference>
<evidence type="ECO:0000256" key="4">
    <source>
        <dbReference type="ARBA" id="ARBA00023015"/>
    </source>
</evidence>
<gene>
    <name evidence="9" type="ORF">A4U43_C01F3860</name>
</gene>
<evidence type="ECO:0000256" key="3">
    <source>
        <dbReference type="ARBA" id="ARBA00022884"/>
    </source>
</evidence>
<proteinExistence type="predicted"/>
<evidence type="ECO:0000313" key="10">
    <source>
        <dbReference type="Proteomes" id="UP000243459"/>
    </source>
</evidence>
<dbReference type="PROSITE" id="PS50128">
    <property type="entry name" value="SURP"/>
    <property type="match status" value="1"/>
</dbReference>
<organism evidence="9 10">
    <name type="scientific">Asparagus officinalis</name>
    <name type="common">Garden asparagus</name>
    <dbReference type="NCBI Taxonomy" id="4686"/>
    <lineage>
        <taxon>Eukaryota</taxon>
        <taxon>Viridiplantae</taxon>
        <taxon>Streptophyta</taxon>
        <taxon>Embryophyta</taxon>
        <taxon>Tracheophyta</taxon>
        <taxon>Spermatophyta</taxon>
        <taxon>Magnoliopsida</taxon>
        <taxon>Liliopsida</taxon>
        <taxon>Asparagales</taxon>
        <taxon>Asparagaceae</taxon>
        <taxon>Asparagoideae</taxon>
        <taxon>Asparagus</taxon>
    </lineage>
</organism>
<sequence length="271" mass="30043">MAIDLNIEGRHALLFDDDASAAFVDSRAALVPWTGDESLLIDRYDVRHLLDRIPPRSKKLRFVEDTGGVSQSELDRERFLDLPLNNEDEETTERSEATGSGSYQAVPFSYGNNGGLADPNSYGQDHSSYHPPFSVPTSLISNLPPTEKLHQIMARTALFVSEHGGQSEIVLRVKQGNNPTFGFLMPDNQLHPYFRFLVDHPHLLKTDNTQEDKKLEDQESEALSAAGGALSLLGSLYGTGEDDDNTHQQKPEEGEATKPNAVKITKQETLR</sequence>
<dbReference type="Pfam" id="PF09750">
    <property type="entry name" value="DRY_EERY"/>
    <property type="match status" value="1"/>
</dbReference>
<feature type="domain" description="SURP motif" evidence="8">
    <location>
        <begin position="152"/>
        <end position="194"/>
    </location>
</feature>
<dbReference type="InterPro" id="IPR035967">
    <property type="entry name" value="SWAP/Surp_sf"/>
</dbReference>
<protein>
    <recommendedName>
        <fullName evidence="8">SURP motif domain-containing protein</fullName>
    </recommendedName>
</protein>
<keyword evidence="10" id="KW-1185">Reference proteome</keyword>
<dbReference type="InterPro" id="IPR040397">
    <property type="entry name" value="SWAP"/>
</dbReference>
<name>A0A5P1FM39_ASPOF</name>
<keyword evidence="2" id="KW-0677">Repeat</keyword>
<dbReference type="GO" id="GO:0003723">
    <property type="term" value="F:RNA binding"/>
    <property type="evidence" value="ECO:0007669"/>
    <property type="project" value="UniProtKB-KW"/>
</dbReference>
<dbReference type="EMBL" id="CM007381">
    <property type="protein sequence ID" value="ONK79192.1"/>
    <property type="molecule type" value="Genomic_DNA"/>
</dbReference>
<keyword evidence="6" id="KW-0508">mRNA splicing</keyword>
<keyword evidence="3" id="KW-0694">RNA-binding</keyword>
<feature type="region of interest" description="Disordered" evidence="7">
    <location>
        <begin position="233"/>
        <end position="271"/>
    </location>
</feature>
<dbReference type="InterPro" id="IPR000061">
    <property type="entry name" value="Surp"/>
</dbReference>
<dbReference type="PANTHER" id="PTHR13161:SF15">
    <property type="entry name" value="SPLICING FACTOR, SUPPRESSOR OF WHITE-APRICOT HOMOLOG"/>
    <property type="match status" value="1"/>
</dbReference>
<keyword evidence="1" id="KW-0507">mRNA processing</keyword>
<dbReference type="GO" id="GO:0000395">
    <property type="term" value="P:mRNA 5'-splice site recognition"/>
    <property type="evidence" value="ECO:0007669"/>
    <property type="project" value="TreeGrafter"/>
</dbReference>
<evidence type="ECO:0000313" key="9">
    <source>
        <dbReference type="EMBL" id="ONK79192.1"/>
    </source>
</evidence>
<dbReference type="PANTHER" id="PTHR13161">
    <property type="entry name" value="SPLICING FACTOR SUPPRESSOR OF WHITE APRICOT"/>
    <property type="match status" value="1"/>
</dbReference>
<dbReference type="Gramene" id="ONK79192">
    <property type="protein sequence ID" value="ONK79192"/>
    <property type="gene ID" value="A4U43_C01F3860"/>
</dbReference>
<dbReference type="AlphaFoldDB" id="A0A5P1FM39"/>
<evidence type="ECO:0000256" key="6">
    <source>
        <dbReference type="ARBA" id="ARBA00023187"/>
    </source>
</evidence>
<keyword evidence="4" id="KW-0805">Transcription regulation</keyword>
<feature type="compositionally biased region" description="Basic and acidic residues" evidence="7">
    <location>
        <begin position="245"/>
        <end position="256"/>
    </location>
</feature>
<reference evidence="10" key="1">
    <citation type="journal article" date="2017" name="Nat. Commun.">
        <title>The asparagus genome sheds light on the origin and evolution of a young Y chromosome.</title>
        <authorList>
            <person name="Harkess A."/>
            <person name="Zhou J."/>
            <person name="Xu C."/>
            <person name="Bowers J.E."/>
            <person name="Van der Hulst R."/>
            <person name="Ayyampalayam S."/>
            <person name="Mercati F."/>
            <person name="Riccardi P."/>
            <person name="McKain M.R."/>
            <person name="Kakrana A."/>
            <person name="Tang H."/>
            <person name="Ray J."/>
            <person name="Groenendijk J."/>
            <person name="Arikit S."/>
            <person name="Mathioni S.M."/>
            <person name="Nakano M."/>
            <person name="Shan H."/>
            <person name="Telgmann-Rauber A."/>
            <person name="Kanno A."/>
            <person name="Yue Z."/>
            <person name="Chen H."/>
            <person name="Li W."/>
            <person name="Chen Y."/>
            <person name="Xu X."/>
            <person name="Zhang Y."/>
            <person name="Luo S."/>
            <person name="Chen H."/>
            <person name="Gao J."/>
            <person name="Mao Z."/>
            <person name="Pires J.C."/>
            <person name="Luo M."/>
            <person name="Kudrna D."/>
            <person name="Wing R.A."/>
            <person name="Meyers B.C."/>
            <person name="Yi K."/>
            <person name="Kong H."/>
            <person name="Lavrijsen P."/>
            <person name="Sunseri F."/>
            <person name="Falavigna A."/>
            <person name="Ye Y."/>
            <person name="Leebens-Mack J.H."/>
            <person name="Chen G."/>
        </authorList>
    </citation>
    <scope>NUCLEOTIDE SEQUENCE [LARGE SCALE GENOMIC DNA]</scope>
    <source>
        <strain evidence="10">cv. DH0086</strain>
    </source>
</reference>
<accession>A0A5P1FM39</accession>
<evidence type="ECO:0000256" key="2">
    <source>
        <dbReference type="ARBA" id="ARBA00022737"/>
    </source>
</evidence>
<evidence type="ECO:0000259" key="8">
    <source>
        <dbReference type="PROSITE" id="PS50128"/>
    </source>
</evidence>
<dbReference type="Gene3D" id="1.10.10.790">
    <property type="entry name" value="Surp module"/>
    <property type="match status" value="1"/>
</dbReference>
<dbReference type="Pfam" id="PF01805">
    <property type="entry name" value="Surp"/>
    <property type="match status" value="1"/>
</dbReference>
<dbReference type="SMART" id="SM00648">
    <property type="entry name" value="SWAP"/>
    <property type="match status" value="1"/>
</dbReference>
<evidence type="ECO:0000256" key="1">
    <source>
        <dbReference type="ARBA" id="ARBA00022664"/>
    </source>
</evidence>
<evidence type="ECO:0000256" key="7">
    <source>
        <dbReference type="SAM" id="MobiDB-lite"/>
    </source>
</evidence>
<evidence type="ECO:0000256" key="5">
    <source>
        <dbReference type="ARBA" id="ARBA00023163"/>
    </source>
</evidence>